<evidence type="ECO:0000256" key="9">
    <source>
        <dbReference type="ARBA" id="ARBA00023310"/>
    </source>
</evidence>
<dbReference type="InterPro" id="IPR023632">
    <property type="entry name" value="ATP_synth_F1_gsu_CS"/>
</dbReference>
<evidence type="ECO:0000313" key="11">
    <source>
        <dbReference type="EMBL" id="MBM7645361.1"/>
    </source>
</evidence>
<dbReference type="InterPro" id="IPR000131">
    <property type="entry name" value="ATP_synth_F1_gsu"/>
</dbReference>
<dbReference type="Gene3D" id="3.40.1380.10">
    <property type="match status" value="1"/>
</dbReference>
<proteinExistence type="inferred from homology"/>
<evidence type="ECO:0000256" key="1">
    <source>
        <dbReference type="ARBA" id="ARBA00003456"/>
    </source>
</evidence>
<gene>
    <name evidence="10" type="primary">atpG</name>
    <name evidence="11" type="ORF">JOD45_001572</name>
</gene>
<keyword evidence="9 10" id="KW-0066">ATP synthesis</keyword>
<reference evidence="11 12" key="1">
    <citation type="submission" date="2021-01" db="EMBL/GenBank/DDBJ databases">
        <title>Genomic Encyclopedia of Type Strains, Phase IV (KMG-IV): sequencing the most valuable type-strain genomes for metagenomic binning, comparative biology and taxonomic classification.</title>
        <authorList>
            <person name="Goeker M."/>
        </authorList>
    </citation>
    <scope>NUCLEOTIDE SEQUENCE [LARGE SCALE GENOMIC DNA]</scope>
    <source>
        <strain evidence="11 12">DSM 28236</strain>
    </source>
</reference>
<protein>
    <recommendedName>
        <fullName evidence="10">ATP synthase gamma chain</fullName>
    </recommendedName>
    <alternativeName>
        <fullName evidence="10">ATP synthase F1 sector gamma subunit</fullName>
    </alternativeName>
    <alternativeName>
        <fullName evidence="10">F-ATPase gamma subunit</fullName>
    </alternativeName>
</protein>
<dbReference type="PRINTS" id="PR00126">
    <property type="entry name" value="ATPASEGAMMA"/>
</dbReference>
<evidence type="ECO:0000256" key="7">
    <source>
        <dbReference type="ARBA" id="ARBA00023136"/>
    </source>
</evidence>
<dbReference type="SUPFAM" id="SSF52943">
    <property type="entry name" value="ATP synthase (F1-ATPase), gamma subunit"/>
    <property type="match status" value="1"/>
</dbReference>
<keyword evidence="7 10" id="KW-0472">Membrane</keyword>
<keyword evidence="12" id="KW-1185">Reference proteome</keyword>
<comment type="caution">
    <text evidence="11">The sequence shown here is derived from an EMBL/GenBank/DDBJ whole genome shotgun (WGS) entry which is preliminary data.</text>
</comment>
<dbReference type="Proteomes" id="UP000808914">
    <property type="component" value="Unassembled WGS sequence"/>
</dbReference>
<evidence type="ECO:0000256" key="6">
    <source>
        <dbReference type="ARBA" id="ARBA00023065"/>
    </source>
</evidence>
<keyword evidence="5 10" id="KW-0375">Hydrogen ion transport</keyword>
<comment type="function">
    <text evidence="1 10">Produces ATP from ADP in the presence of a proton gradient across the membrane. The gamma chain is believed to be important in regulating ATPase activity and the flow of protons through the CF(0) complex.</text>
</comment>
<sequence length="286" mass="31427">MPSMRDIKSRITSTKKTRKITKAMEMVSAAKLNRAQENARSYTEYTDKLQDVVAGIAAGGGGAVKHPMLDSRPVKKTGYLVITADRGLAGAYNNNVLKYVQELISERHKSSEEYTIIVVGKMGLKHFNKRHMPVAASVVGLPDQPSYDDVKALAKKAVDLFASEEIDELYMIYNHFISAITQQLTDVKLLPLTDLDTSGQKLNYEYEPSAEEVLENLLPLYAEGLIYGALLDAKAAEHAARMTAMKNSTDNANELISQLELSYNRARQAAITQEISEIVGGAAALD</sequence>
<dbReference type="PANTHER" id="PTHR11693:SF22">
    <property type="entry name" value="ATP SYNTHASE SUBUNIT GAMMA, MITOCHONDRIAL"/>
    <property type="match status" value="1"/>
</dbReference>
<keyword evidence="8 10" id="KW-0139">CF(1)</keyword>
<evidence type="ECO:0000256" key="2">
    <source>
        <dbReference type="ARBA" id="ARBA00004170"/>
    </source>
</evidence>
<comment type="subunit">
    <text evidence="10">F-type ATPases have 2 components, CF(1) - the catalytic core - and CF(0) - the membrane proton channel. CF(1) has five subunits: alpha(3), beta(3), gamma(1), delta(1), epsilon(1). CF(0) has three main subunits: a, b and c.</text>
</comment>
<dbReference type="PROSITE" id="PS00153">
    <property type="entry name" value="ATPASE_GAMMA"/>
    <property type="match status" value="1"/>
</dbReference>
<evidence type="ECO:0000256" key="4">
    <source>
        <dbReference type="ARBA" id="ARBA00022448"/>
    </source>
</evidence>
<dbReference type="CDD" id="cd12151">
    <property type="entry name" value="F1-ATPase_gamma"/>
    <property type="match status" value="1"/>
</dbReference>
<evidence type="ECO:0000256" key="3">
    <source>
        <dbReference type="ARBA" id="ARBA00007681"/>
    </source>
</evidence>
<keyword evidence="4 10" id="KW-0813">Transport</keyword>
<dbReference type="Gene3D" id="1.10.287.80">
    <property type="entry name" value="ATP synthase, gamma subunit, helix hairpin domain"/>
    <property type="match status" value="2"/>
</dbReference>
<dbReference type="Pfam" id="PF00231">
    <property type="entry name" value="ATP-synt"/>
    <property type="match status" value="1"/>
</dbReference>
<keyword evidence="6 10" id="KW-0406">Ion transport</keyword>
<evidence type="ECO:0000256" key="8">
    <source>
        <dbReference type="ARBA" id="ARBA00023196"/>
    </source>
</evidence>
<evidence type="ECO:0000256" key="10">
    <source>
        <dbReference type="HAMAP-Rule" id="MF_00815"/>
    </source>
</evidence>
<comment type="subcellular location">
    <subcellularLocation>
        <location evidence="10">Cell membrane</location>
        <topology evidence="10">Peripheral membrane protein</topology>
    </subcellularLocation>
    <subcellularLocation>
        <location evidence="2">Membrane</location>
        <topology evidence="2">Peripheral membrane protein</topology>
    </subcellularLocation>
</comment>
<dbReference type="InterPro" id="IPR035968">
    <property type="entry name" value="ATP_synth_F1_ATPase_gsu"/>
</dbReference>
<organism evidence="11 12">
    <name type="scientific">Scopulibacillus daqui</name>
    <dbReference type="NCBI Taxonomy" id="1469162"/>
    <lineage>
        <taxon>Bacteria</taxon>
        <taxon>Bacillati</taxon>
        <taxon>Bacillota</taxon>
        <taxon>Bacilli</taxon>
        <taxon>Bacillales</taxon>
        <taxon>Sporolactobacillaceae</taxon>
        <taxon>Scopulibacillus</taxon>
    </lineage>
</organism>
<dbReference type="NCBIfam" id="TIGR01146">
    <property type="entry name" value="ATPsyn_F1gamma"/>
    <property type="match status" value="1"/>
</dbReference>
<keyword evidence="10" id="KW-1003">Cell membrane</keyword>
<dbReference type="RefSeq" id="WP_205003301.1">
    <property type="nucleotide sequence ID" value="NZ_JAFBER010000008.1"/>
</dbReference>
<evidence type="ECO:0000256" key="5">
    <source>
        <dbReference type="ARBA" id="ARBA00022781"/>
    </source>
</evidence>
<name>A0ABS2PZ78_9BACL</name>
<comment type="similarity">
    <text evidence="3 10">Belongs to the ATPase gamma chain family.</text>
</comment>
<accession>A0ABS2PZ78</accession>
<dbReference type="HAMAP" id="MF_00815">
    <property type="entry name" value="ATP_synth_gamma_bact"/>
    <property type="match status" value="1"/>
</dbReference>
<dbReference type="EMBL" id="JAFBER010000008">
    <property type="protein sequence ID" value="MBM7645361.1"/>
    <property type="molecule type" value="Genomic_DNA"/>
</dbReference>
<evidence type="ECO:0000313" key="12">
    <source>
        <dbReference type="Proteomes" id="UP000808914"/>
    </source>
</evidence>
<dbReference type="PANTHER" id="PTHR11693">
    <property type="entry name" value="ATP SYNTHASE GAMMA CHAIN"/>
    <property type="match status" value="1"/>
</dbReference>